<reference evidence="13 14" key="1">
    <citation type="journal article" date="2021" name="Nat. Plants">
        <title>The Taxus genome provides insights into paclitaxel biosynthesis.</title>
        <authorList>
            <person name="Xiong X."/>
            <person name="Gou J."/>
            <person name="Liao Q."/>
            <person name="Li Y."/>
            <person name="Zhou Q."/>
            <person name="Bi G."/>
            <person name="Li C."/>
            <person name="Du R."/>
            <person name="Wang X."/>
            <person name="Sun T."/>
            <person name="Guo L."/>
            <person name="Liang H."/>
            <person name="Lu P."/>
            <person name="Wu Y."/>
            <person name="Zhang Z."/>
            <person name="Ro D.K."/>
            <person name="Shang Y."/>
            <person name="Huang S."/>
            <person name="Yan J."/>
        </authorList>
    </citation>
    <scope>NUCLEOTIDE SEQUENCE [LARGE SCALE GENOMIC DNA]</scope>
    <source>
        <strain evidence="13">Ta-2019</strain>
    </source>
</reference>
<dbReference type="InterPro" id="IPR043926">
    <property type="entry name" value="ABCG_dom"/>
</dbReference>
<dbReference type="Pfam" id="PF19055">
    <property type="entry name" value="ABC2_membrane_7"/>
    <property type="match status" value="1"/>
</dbReference>
<dbReference type="Gene3D" id="3.40.50.300">
    <property type="entry name" value="P-loop containing nucleotide triphosphate hydrolases"/>
    <property type="match status" value="2"/>
</dbReference>
<dbReference type="InterPro" id="IPR017871">
    <property type="entry name" value="ABC_transporter-like_CS"/>
</dbReference>
<feature type="transmembrane region" description="Helical" evidence="11">
    <location>
        <begin position="1128"/>
        <end position="1152"/>
    </location>
</feature>
<dbReference type="Pfam" id="PF00005">
    <property type="entry name" value="ABC_tran"/>
    <property type="match status" value="2"/>
</dbReference>
<organism evidence="13 14">
    <name type="scientific">Taxus chinensis</name>
    <name type="common">Chinese yew</name>
    <name type="synonym">Taxus wallichiana var. chinensis</name>
    <dbReference type="NCBI Taxonomy" id="29808"/>
    <lineage>
        <taxon>Eukaryota</taxon>
        <taxon>Viridiplantae</taxon>
        <taxon>Streptophyta</taxon>
        <taxon>Embryophyta</taxon>
        <taxon>Tracheophyta</taxon>
        <taxon>Spermatophyta</taxon>
        <taxon>Pinopsida</taxon>
        <taxon>Pinidae</taxon>
        <taxon>Conifers II</taxon>
        <taxon>Cupressales</taxon>
        <taxon>Taxaceae</taxon>
        <taxon>Taxus</taxon>
    </lineage>
</organism>
<evidence type="ECO:0000256" key="2">
    <source>
        <dbReference type="ARBA" id="ARBA00006012"/>
    </source>
</evidence>
<feature type="transmembrane region" description="Helical" evidence="11">
    <location>
        <begin position="453"/>
        <end position="474"/>
    </location>
</feature>
<proteinExistence type="inferred from homology"/>
<name>A0AA38GYU1_TAXCH</name>
<evidence type="ECO:0000313" key="14">
    <source>
        <dbReference type="Proteomes" id="UP000824469"/>
    </source>
</evidence>
<feature type="non-terminal residue" evidence="13">
    <location>
        <position position="1"/>
    </location>
</feature>
<keyword evidence="9 11" id="KW-0472">Membrane</keyword>
<keyword evidence="7" id="KW-0067">ATP-binding</keyword>
<dbReference type="FunFam" id="3.40.50.300:FF:000179">
    <property type="entry name" value="ABC transporter G family member 34"/>
    <property type="match status" value="1"/>
</dbReference>
<evidence type="ECO:0000259" key="12">
    <source>
        <dbReference type="PROSITE" id="PS50893"/>
    </source>
</evidence>
<dbReference type="CDD" id="cd03232">
    <property type="entry name" value="ABCG_PDR_domain2"/>
    <property type="match status" value="1"/>
</dbReference>
<dbReference type="InterPro" id="IPR027417">
    <property type="entry name" value="P-loop_NTPase"/>
</dbReference>
<dbReference type="EMBL" id="JAHRHJ020000001">
    <property type="protein sequence ID" value="KAH9331544.1"/>
    <property type="molecule type" value="Genomic_DNA"/>
</dbReference>
<evidence type="ECO:0000256" key="11">
    <source>
        <dbReference type="SAM" id="Phobius"/>
    </source>
</evidence>
<dbReference type="Pfam" id="PF08370">
    <property type="entry name" value="PDR_assoc"/>
    <property type="match status" value="1"/>
</dbReference>
<dbReference type="FunFam" id="3.40.50.300:FF:000059">
    <property type="entry name" value="ABC transporter G family member 40"/>
    <property type="match status" value="1"/>
</dbReference>
<evidence type="ECO:0000256" key="1">
    <source>
        <dbReference type="ARBA" id="ARBA00004141"/>
    </source>
</evidence>
<dbReference type="InterPro" id="IPR013581">
    <property type="entry name" value="PDR_assoc"/>
</dbReference>
<dbReference type="GO" id="GO:0005886">
    <property type="term" value="C:plasma membrane"/>
    <property type="evidence" value="ECO:0007669"/>
    <property type="project" value="UniProtKB-ARBA"/>
</dbReference>
<dbReference type="InterPro" id="IPR003439">
    <property type="entry name" value="ABC_transporter-like_ATP-bd"/>
</dbReference>
<dbReference type="InterPro" id="IPR034003">
    <property type="entry name" value="ABCG_PDR_2"/>
</dbReference>
<dbReference type="GO" id="GO:0016887">
    <property type="term" value="F:ATP hydrolysis activity"/>
    <property type="evidence" value="ECO:0007669"/>
    <property type="project" value="InterPro"/>
</dbReference>
<sequence length="1306" mass="147794">MTLLLGPPGCGKTTLLLALAGRLDQELKMTGDISFNGFKLSEFISQKTATYISQLDLHIADITVRETLDFAARCQGVGTKHELLLELRKREKQAGILPEADIDTYMKATAIKGLKESLQTDYIIKVLGLDICSEIIIGNAMIRGISGGQKKRVTIGEMIVSPIKTLFMDEISNGLDSSTTFRITKFLQQFSHIMQATILVSLLQPAPETFDLFDDIILMAEGQIIYHGPRHYVLEFFEHCGFKCPERKGIADFTQEVISQKDQEQYWFNSEEPYTYISPEQFQQKFKLFHVGEMLTQELAKPYFKSKAGEAALSFKKYSLTKWELFKACFAREWLLMKRNSFIYVFKALQLFLLAFIGMTVFLRTNMKVDISHANNYLGALFFTLTVMMFNGIAELPFTLSRISVFFKQRDLYFYPAWAYTIPGFLLKIPISFFESLVWTSMTYYVVGYSPEVIRVFRQFLALFAMHQAAISLFRAIAGLCRSIAVAQTGGSLAIFIVLIFGGFLIPRPSLPKWCQWAFWISPLSYAETAITVNEFLAPRWTSKLSSRYMNLGVKVLENRGLFHEEYLYWICLGALIVIILLLNLGYTLALTYLNPISKSQAVIPQQKQAQIQGSQEDTATKQQPKPNSRPSRTVVEVEGTDENLYSLNQKSSRPLRTGIEVKGTVEMQVANTLSKQDSFGRRSNSAMFMAPKRGMILPFKPLAMSFHSIQYFVDMPMQIKEQGVKENRLQLLRNITGAFKPGVLTAVMGVSGAGKTTLMDVLAGRKTGGYIEGDIYISGFKKVQETFARVSGYCEQNDIHSPQVTVHESLIYSASLRLAPEINAETKKLFVNEVMELIELDNLKDALVGIPSVSGLSTEQRKRLTVAVELVANPSIIFMDEPTSGLDARAAAIVMRAVRNIVDTGRTIVCTIHQPSINIFESFDELLLMKQGGEIIYADALGHHSKKVIKYFESISGVPKIKDGYNPATWMLEVTSTAIEQRLCIDFARVFKDSTLYQQTEELAKEFSRPAPGAEDLHFSSQFAQSVWKQFTACLWKQYWAHWRSPGYNLVRLSFTLIEAVLFGIIYWQKGTKINDQQDLFTMMGAIYGATLSIGINNCSTVQPFVDVERSVFYREKAAGMYSPIAYALAQVVIELPCVLFQTVLYGIITYSAMGYEWSGDKFFWYLFVTYCTFLYFTYFGMLTVSITPNAQFGAIIASTFYFLFNLFSGFVVPKPEIPGWWVWYYWICPTGWTLNGLVTSQYGDLKKHISVAGKPSQAIEDFLKDYFGFHHDLLGVVAVVLAIFPVFFAVLFAYAIKYINFQKR</sequence>
<dbReference type="OMA" id="LGMIFCT"/>
<comment type="subcellular location">
    <subcellularLocation>
        <location evidence="1">Membrane</location>
        <topology evidence="1">Multi-pass membrane protein</topology>
    </subcellularLocation>
</comment>
<feature type="transmembrane region" description="Helical" evidence="11">
    <location>
        <begin position="1275"/>
        <end position="1298"/>
    </location>
</feature>
<dbReference type="PANTHER" id="PTHR19241">
    <property type="entry name" value="ATP-BINDING CASSETTE TRANSPORTER"/>
    <property type="match status" value="1"/>
</dbReference>
<comment type="caution">
    <text evidence="13">The sequence shown here is derived from an EMBL/GenBank/DDBJ whole genome shotgun (WGS) entry which is preliminary data.</text>
</comment>
<keyword evidence="5" id="KW-0677">Repeat</keyword>
<evidence type="ECO:0000256" key="4">
    <source>
        <dbReference type="ARBA" id="ARBA00022692"/>
    </source>
</evidence>
<keyword evidence="8 11" id="KW-1133">Transmembrane helix</keyword>
<dbReference type="InterPro" id="IPR013525">
    <property type="entry name" value="ABC2_TM"/>
</dbReference>
<comment type="similarity">
    <text evidence="2">Belongs to the ABC transporter superfamily. ABCG family. PDR (TC 3.A.1.205) subfamily.</text>
</comment>
<feature type="transmembrane region" description="Helical" evidence="11">
    <location>
        <begin position="412"/>
        <end position="433"/>
    </location>
</feature>
<keyword evidence="6" id="KW-0547">Nucleotide-binding</keyword>
<evidence type="ECO:0000256" key="5">
    <source>
        <dbReference type="ARBA" id="ARBA00022737"/>
    </source>
</evidence>
<feature type="transmembrane region" description="Helical" evidence="11">
    <location>
        <begin position="1164"/>
        <end position="1182"/>
    </location>
</feature>
<evidence type="ECO:0000256" key="7">
    <source>
        <dbReference type="ARBA" id="ARBA00022840"/>
    </source>
</evidence>
<feature type="compositionally biased region" description="Polar residues" evidence="10">
    <location>
        <begin position="608"/>
        <end position="632"/>
    </location>
</feature>
<feature type="transmembrane region" description="Helical" evidence="11">
    <location>
        <begin position="377"/>
        <end position="400"/>
    </location>
</feature>
<accession>A0AA38GYU1</accession>
<keyword evidence="14" id="KW-1185">Reference proteome</keyword>
<dbReference type="Pfam" id="PF01061">
    <property type="entry name" value="ABC2_membrane"/>
    <property type="match status" value="2"/>
</dbReference>
<feature type="transmembrane region" description="Helical" evidence="11">
    <location>
        <begin position="486"/>
        <end position="506"/>
    </location>
</feature>
<protein>
    <recommendedName>
        <fullName evidence="12">ABC transporter domain-containing protein</fullName>
    </recommendedName>
</protein>
<dbReference type="SMART" id="SM00382">
    <property type="entry name" value="AAA"/>
    <property type="match status" value="2"/>
</dbReference>
<evidence type="ECO:0000256" key="10">
    <source>
        <dbReference type="SAM" id="MobiDB-lite"/>
    </source>
</evidence>
<dbReference type="InterPro" id="IPR003593">
    <property type="entry name" value="AAA+_ATPase"/>
</dbReference>
<dbReference type="GO" id="GO:0140359">
    <property type="term" value="F:ABC-type transporter activity"/>
    <property type="evidence" value="ECO:0007669"/>
    <property type="project" value="InterPro"/>
</dbReference>
<evidence type="ECO:0000256" key="3">
    <source>
        <dbReference type="ARBA" id="ARBA00022448"/>
    </source>
</evidence>
<keyword evidence="3" id="KW-0813">Transport</keyword>
<dbReference type="Proteomes" id="UP000824469">
    <property type="component" value="Unassembled WGS sequence"/>
</dbReference>
<evidence type="ECO:0000256" key="6">
    <source>
        <dbReference type="ARBA" id="ARBA00022741"/>
    </source>
</evidence>
<feature type="transmembrane region" description="Helical" evidence="11">
    <location>
        <begin position="567"/>
        <end position="594"/>
    </location>
</feature>
<feature type="transmembrane region" description="Helical" evidence="11">
    <location>
        <begin position="342"/>
        <end position="365"/>
    </location>
</feature>
<dbReference type="GO" id="GO:0005524">
    <property type="term" value="F:ATP binding"/>
    <property type="evidence" value="ECO:0007669"/>
    <property type="project" value="UniProtKB-KW"/>
</dbReference>
<dbReference type="PROSITE" id="PS50893">
    <property type="entry name" value="ABC_TRANSPORTER_2"/>
    <property type="match status" value="1"/>
</dbReference>
<evidence type="ECO:0000313" key="13">
    <source>
        <dbReference type="EMBL" id="KAH9331544.1"/>
    </source>
</evidence>
<evidence type="ECO:0000256" key="9">
    <source>
        <dbReference type="ARBA" id="ARBA00023136"/>
    </source>
</evidence>
<evidence type="ECO:0000256" key="8">
    <source>
        <dbReference type="ARBA" id="ARBA00022989"/>
    </source>
</evidence>
<feature type="region of interest" description="Disordered" evidence="10">
    <location>
        <begin position="608"/>
        <end position="635"/>
    </location>
</feature>
<keyword evidence="4 11" id="KW-0812">Transmembrane</keyword>
<dbReference type="SUPFAM" id="SSF52540">
    <property type="entry name" value="P-loop containing nucleoside triphosphate hydrolases"/>
    <property type="match status" value="2"/>
</dbReference>
<gene>
    <name evidence="13" type="ORF">KI387_003652</name>
</gene>
<feature type="transmembrane region" description="Helical" evidence="11">
    <location>
        <begin position="1194"/>
        <end position="1214"/>
    </location>
</feature>
<feature type="domain" description="ABC transporter" evidence="12">
    <location>
        <begin position="718"/>
        <end position="957"/>
    </location>
</feature>
<dbReference type="PROSITE" id="PS00211">
    <property type="entry name" value="ABC_TRANSPORTER_1"/>
    <property type="match status" value="1"/>
</dbReference>